<feature type="compositionally biased region" description="Acidic residues" evidence="5">
    <location>
        <begin position="368"/>
        <end position="377"/>
    </location>
</feature>
<evidence type="ECO:0000259" key="7">
    <source>
        <dbReference type="PROSITE" id="PS50089"/>
    </source>
</evidence>
<dbReference type="GO" id="GO:0008270">
    <property type="term" value="F:zinc ion binding"/>
    <property type="evidence" value="ECO:0007669"/>
    <property type="project" value="UniProtKB-KW"/>
</dbReference>
<evidence type="ECO:0000313" key="9">
    <source>
        <dbReference type="Proteomes" id="UP001165085"/>
    </source>
</evidence>
<dbReference type="Proteomes" id="UP001165085">
    <property type="component" value="Unassembled WGS sequence"/>
</dbReference>
<sequence>MVQCPHLQTLAAIITGRRRSPTNPLTNFTYYGRNSAAIRKSLRRVSSNITIATAIQSLLLFLNLFSGWTFPPALIIYEFIVFLLPIINCHAQRPPTSDRLFHLQAVFTLLCGIWGFSGFFVLLTRDKTFFESTPLFLFARVRLDSDVDYSYESPGFWVSIGVLAILSIITSTLYLIVAVDCFRLLHVYPCDDAPNNRSWENRSTDDNAEREREAREERERREAIEASEAVFAMESDIHFDPLEGECVICLEDFTTSNPKQKTLCSCGVNMTRFHRSCILRWLQQKSTCPLCRGQMHYYERAHQQQRSLSNNSLSSRSTRTSLSVRSRTNSVASSVASSLELSNLGSEAGSDHSEGVDLEADEQRAVLAEEEDEDEDDHFDHSAIRPQAQAQSAALNEVYEDV</sequence>
<keyword evidence="3" id="KW-0862">Zinc</keyword>
<dbReference type="Pfam" id="PF13639">
    <property type="entry name" value="zf-RING_2"/>
    <property type="match status" value="1"/>
</dbReference>
<name>A0A9W7BY36_9STRA</name>
<feature type="compositionally biased region" description="Low complexity" evidence="5">
    <location>
        <begin position="306"/>
        <end position="327"/>
    </location>
</feature>
<dbReference type="PROSITE" id="PS50089">
    <property type="entry name" value="ZF_RING_2"/>
    <property type="match status" value="1"/>
</dbReference>
<keyword evidence="6" id="KW-1133">Transmembrane helix</keyword>
<feature type="region of interest" description="Disordered" evidence="5">
    <location>
        <begin position="302"/>
        <end position="327"/>
    </location>
</feature>
<keyword evidence="6" id="KW-0472">Membrane</keyword>
<keyword evidence="9" id="KW-1185">Reference proteome</keyword>
<proteinExistence type="predicted"/>
<evidence type="ECO:0000256" key="6">
    <source>
        <dbReference type="SAM" id="Phobius"/>
    </source>
</evidence>
<dbReference type="EMBL" id="BRXY01000552">
    <property type="protein sequence ID" value="GMH99641.1"/>
    <property type="molecule type" value="Genomic_DNA"/>
</dbReference>
<accession>A0A9W7BY36</accession>
<gene>
    <name evidence="8" type="ORF">TrST_g10801</name>
</gene>
<keyword evidence="6" id="KW-0812">Transmembrane</keyword>
<feature type="transmembrane region" description="Helical" evidence="6">
    <location>
        <begin position="74"/>
        <end position="91"/>
    </location>
</feature>
<protein>
    <recommendedName>
        <fullName evidence="7">RING-type domain-containing protein</fullName>
    </recommendedName>
</protein>
<keyword evidence="2 4" id="KW-0863">Zinc-finger</keyword>
<dbReference type="AlphaFoldDB" id="A0A9W7BY36"/>
<feature type="region of interest" description="Disordered" evidence="5">
    <location>
        <begin position="199"/>
        <end position="219"/>
    </location>
</feature>
<feature type="transmembrane region" description="Helical" evidence="6">
    <location>
        <begin position="156"/>
        <end position="177"/>
    </location>
</feature>
<dbReference type="OrthoDB" id="8062037at2759"/>
<feature type="region of interest" description="Disordered" evidence="5">
    <location>
        <begin position="343"/>
        <end position="402"/>
    </location>
</feature>
<evidence type="ECO:0000256" key="2">
    <source>
        <dbReference type="ARBA" id="ARBA00022771"/>
    </source>
</evidence>
<dbReference type="SUPFAM" id="SSF57850">
    <property type="entry name" value="RING/U-box"/>
    <property type="match status" value="1"/>
</dbReference>
<dbReference type="InterPro" id="IPR013083">
    <property type="entry name" value="Znf_RING/FYVE/PHD"/>
</dbReference>
<dbReference type="InterPro" id="IPR053238">
    <property type="entry name" value="RING-H2_zinc_finger"/>
</dbReference>
<evidence type="ECO:0000256" key="3">
    <source>
        <dbReference type="ARBA" id="ARBA00022833"/>
    </source>
</evidence>
<evidence type="ECO:0000256" key="5">
    <source>
        <dbReference type="SAM" id="MobiDB-lite"/>
    </source>
</evidence>
<evidence type="ECO:0000256" key="4">
    <source>
        <dbReference type="PROSITE-ProRule" id="PRU00175"/>
    </source>
</evidence>
<feature type="transmembrane region" description="Helical" evidence="6">
    <location>
        <begin position="103"/>
        <end position="123"/>
    </location>
</feature>
<organism evidence="8 9">
    <name type="scientific">Triparma strigata</name>
    <dbReference type="NCBI Taxonomy" id="1606541"/>
    <lineage>
        <taxon>Eukaryota</taxon>
        <taxon>Sar</taxon>
        <taxon>Stramenopiles</taxon>
        <taxon>Ochrophyta</taxon>
        <taxon>Bolidophyceae</taxon>
        <taxon>Parmales</taxon>
        <taxon>Triparmaceae</taxon>
        <taxon>Triparma</taxon>
    </lineage>
</organism>
<reference evidence="9" key="1">
    <citation type="journal article" date="2023" name="Commun. Biol.">
        <title>Genome analysis of Parmales, the sister group of diatoms, reveals the evolutionary specialization of diatoms from phago-mixotrophs to photoautotrophs.</title>
        <authorList>
            <person name="Ban H."/>
            <person name="Sato S."/>
            <person name="Yoshikawa S."/>
            <person name="Yamada K."/>
            <person name="Nakamura Y."/>
            <person name="Ichinomiya M."/>
            <person name="Sato N."/>
            <person name="Blanc-Mathieu R."/>
            <person name="Endo H."/>
            <person name="Kuwata A."/>
            <person name="Ogata H."/>
        </authorList>
    </citation>
    <scope>NUCLEOTIDE SEQUENCE [LARGE SCALE GENOMIC DNA]</scope>
    <source>
        <strain evidence="9">NIES 3701</strain>
    </source>
</reference>
<dbReference type="PANTHER" id="PTHR14155">
    <property type="entry name" value="RING FINGER DOMAIN-CONTAINING"/>
    <property type="match status" value="1"/>
</dbReference>
<feature type="domain" description="RING-type" evidence="7">
    <location>
        <begin position="246"/>
        <end position="292"/>
    </location>
</feature>
<dbReference type="Gene3D" id="3.30.40.10">
    <property type="entry name" value="Zinc/RING finger domain, C3HC4 (zinc finger)"/>
    <property type="match status" value="1"/>
</dbReference>
<keyword evidence="1" id="KW-0479">Metal-binding</keyword>
<dbReference type="InterPro" id="IPR001841">
    <property type="entry name" value="Znf_RING"/>
</dbReference>
<evidence type="ECO:0000313" key="8">
    <source>
        <dbReference type="EMBL" id="GMH99641.1"/>
    </source>
</evidence>
<dbReference type="CDD" id="cd16448">
    <property type="entry name" value="RING-H2"/>
    <property type="match status" value="1"/>
</dbReference>
<dbReference type="PANTHER" id="PTHR14155:SF627">
    <property type="entry name" value="OS06G0192800 PROTEIN"/>
    <property type="match status" value="1"/>
</dbReference>
<evidence type="ECO:0000256" key="1">
    <source>
        <dbReference type="ARBA" id="ARBA00022723"/>
    </source>
</evidence>
<comment type="caution">
    <text evidence="8">The sequence shown here is derived from an EMBL/GenBank/DDBJ whole genome shotgun (WGS) entry which is preliminary data.</text>
</comment>